<evidence type="ECO:0000256" key="7">
    <source>
        <dbReference type="ARBA" id="ARBA00022490"/>
    </source>
</evidence>
<dbReference type="InterPro" id="IPR002649">
    <property type="entry name" value="tRNA_m1G_MeTrfase_TrmD"/>
</dbReference>
<evidence type="ECO:0000256" key="3">
    <source>
        <dbReference type="ARBA" id="ARBA00007630"/>
    </source>
</evidence>
<organism evidence="19 20">
    <name type="scientific">Trichlorobacter lovleyi (strain ATCC BAA-1151 / DSM 17278 / SZ)</name>
    <name type="common">Geobacter lovleyi</name>
    <dbReference type="NCBI Taxonomy" id="398767"/>
    <lineage>
        <taxon>Bacteria</taxon>
        <taxon>Pseudomonadati</taxon>
        <taxon>Thermodesulfobacteriota</taxon>
        <taxon>Desulfuromonadia</taxon>
        <taxon>Geobacterales</taxon>
        <taxon>Geobacteraceae</taxon>
        <taxon>Trichlorobacter</taxon>
    </lineage>
</organism>
<dbReference type="EMBL" id="CP001089">
    <property type="protein sequence ID" value="ACD96167.1"/>
    <property type="molecule type" value="Genomic_DNA"/>
</dbReference>
<keyword evidence="9 15" id="KW-0808">Transferase</keyword>
<dbReference type="GO" id="GO:0002939">
    <property type="term" value="P:tRNA N1-guanine methylation"/>
    <property type="evidence" value="ECO:0007669"/>
    <property type="project" value="TreeGrafter"/>
</dbReference>
<dbReference type="EC" id="2.1.1.228" evidence="5 15"/>
<evidence type="ECO:0000313" key="20">
    <source>
        <dbReference type="Proteomes" id="UP000002420"/>
    </source>
</evidence>
<name>B3E5S6_TRIL1</name>
<dbReference type="FunFam" id="3.40.1280.10:FF:000001">
    <property type="entry name" value="tRNA (guanine-N(1)-)-methyltransferase"/>
    <property type="match status" value="1"/>
</dbReference>
<comment type="subunit">
    <text evidence="4 15 17">Homodimer.</text>
</comment>
<dbReference type="RefSeq" id="WP_012470500.1">
    <property type="nucleotide sequence ID" value="NC_010814.1"/>
</dbReference>
<evidence type="ECO:0000256" key="16">
    <source>
        <dbReference type="PIRSR" id="PIRSR000386-1"/>
    </source>
</evidence>
<dbReference type="InterPro" id="IPR023148">
    <property type="entry name" value="tRNA_m1G_MeTrfase_C_sf"/>
</dbReference>
<dbReference type="PIRSF" id="PIRSF000386">
    <property type="entry name" value="tRNA_mtase"/>
    <property type="match status" value="1"/>
</dbReference>
<evidence type="ECO:0000256" key="1">
    <source>
        <dbReference type="ARBA" id="ARBA00002634"/>
    </source>
</evidence>
<keyword evidence="11 15" id="KW-0819">tRNA processing</keyword>
<comment type="catalytic activity">
    <reaction evidence="14 15 17">
        <text>guanosine(37) in tRNA + S-adenosyl-L-methionine = N(1)-methylguanosine(37) in tRNA + S-adenosyl-L-homocysteine + H(+)</text>
        <dbReference type="Rhea" id="RHEA:36899"/>
        <dbReference type="Rhea" id="RHEA-COMP:10145"/>
        <dbReference type="Rhea" id="RHEA-COMP:10147"/>
        <dbReference type="ChEBI" id="CHEBI:15378"/>
        <dbReference type="ChEBI" id="CHEBI:57856"/>
        <dbReference type="ChEBI" id="CHEBI:59789"/>
        <dbReference type="ChEBI" id="CHEBI:73542"/>
        <dbReference type="ChEBI" id="CHEBI:74269"/>
        <dbReference type="EC" id="2.1.1.228"/>
    </reaction>
</comment>
<dbReference type="Gene3D" id="1.10.1270.20">
    <property type="entry name" value="tRNA(m1g37)methyltransferase, domain 2"/>
    <property type="match status" value="1"/>
</dbReference>
<dbReference type="FunFam" id="1.10.1270.20:FF:000001">
    <property type="entry name" value="tRNA (guanine-N(1)-)-methyltransferase"/>
    <property type="match status" value="1"/>
</dbReference>
<feature type="binding site" evidence="15 16">
    <location>
        <begin position="132"/>
        <end position="137"/>
    </location>
    <ligand>
        <name>S-adenosyl-L-methionine</name>
        <dbReference type="ChEBI" id="CHEBI:59789"/>
    </ligand>
</feature>
<evidence type="ECO:0000256" key="11">
    <source>
        <dbReference type="ARBA" id="ARBA00022694"/>
    </source>
</evidence>
<sequence>MRFDILTLFPDMFRGPFDESIIRRGQDKGLIQIGLHQIRDYTVDRHRTVDDTPYGGGAGMLMKPEPLAAAIESVKQLNADATVLLTTPQGRPFTHTLAQELSLKPGLIILCGRYEGVDERIHQHYVDHEISIGDYVLSGGELAAMVLVDSVTRLIPGVLGSDESALTDSFGDGLLEYPQYTRPPEFNGLAVPAPLLSGNHAEIAKWRREQALRRTAERRPDLLAHAALSAADRLFLRSLGVLNVS</sequence>
<dbReference type="HOGENOM" id="CLU_047363_0_1_7"/>
<dbReference type="SUPFAM" id="SSF75217">
    <property type="entry name" value="alpha/beta knot"/>
    <property type="match status" value="1"/>
</dbReference>
<dbReference type="OrthoDB" id="9807416at2"/>
<feature type="binding site" evidence="15 16">
    <location>
        <position position="112"/>
    </location>
    <ligand>
        <name>S-adenosyl-L-methionine</name>
        <dbReference type="ChEBI" id="CHEBI:59789"/>
    </ligand>
</feature>
<evidence type="ECO:0000256" key="17">
    <source>
        <dbReference type="RuleBase" id="RU003464"/>
    </source>
</evidence>
<evidence type="ECO:0000256" key="5">
    <source>
        <dbReference type="ARBA" id="ARBA00012807"/>
    </source>
</evidence>
<comment type="similarity">
    <text evidence="3 15 17">Belongs to the RNA methyltransferase TrmD family.</text>
</comment>
<keyword evidence="10 15" id="KW-0949">S-adenosyl-L-methionine</keyword>
<accession>B3E5S6</accession>
<dbReference type="Proteomes" id="UP000002420">
    <property type="component" value="Chromosome"/>
</dbReference>
<dbReference type="InterPro" id="IPR029026">
    <property type="entry name" value="tRNA_m1G_MTases_N"/>
</dbReference>
<dbReference type="CDD" id="cd18080">
    <property type="entry name" value="TrmD-like"/>
    <property type="match status" value="1"/>
</dbReference>
<dbReference type="InterPro" id="IPR016009">
    <property type="entry name" value="tRNA_MeTrfase_TRMD/TRM10"/>
</dbReference>
<reference evidence="19 20" key="1">
    <citation type="submission" date="2008-05" db="EMBL/GenBank/DDBJ databases">
        <title>Complete sequence of chromosome of Geobacter lovleyi SZ.</title>
        <authorList>
            <consortium name="US DOE Joint Genome Institute"/>
            <person name="Lucas S."/>
            <person name="Copeland A."/>
            <person name="Lapidus A."/>
            <person name="Glavina del Rio T."/>
            <person name="Dalin E."/>
            <person name="Tice H."/>
            <person name="Bruce D."/>
            <person name="Goodwin L."/>
            <person name="Pitluck S."/>
            <person name="Chertkov O."/>
            <person name="Meincke L."/>
            <person name="Brettin T."/>
            <person name="Detter J.C."/>
            <person name="Han C."/>
            <person name="Tapia R."/>
            <person name="Kuske C.R."/>
            <person name="Schmutz J."/>
            <person name="Larimer F."/>
            <person name="Land M."/>
            <person name="Hauser L."/>
            <person name="Kyrpides N."/>
            <person name="Mikhailova N."/>
            <person name="Sung Y."/>
            <person name="Fletcher K.E."/>
            <person name="Ritalahti K.M."/>
            <person name="Loeffler F.E."/>
            <person name="Richardson P."/>
        </authorList>
    </citation>
    <scope>NUCLEOTIDE SEQUENCE [LARGE SCALE GENOMIC DNA]</scope>
    <source>
        <strain evidence="20">ATCC BAA-1151 / DSM 17278 / SZ</strain>
    </source>
</reference>
<dbReference type="GO" id="GO:0005829">
    <property type="term" value="C:cytosol"/>
    <property type="evidence" value="ECO:0007669"/>
    <property type="project" value="TreeGrafter"/>
</dbReference>
<dbReference type="NCBIfam" id="NF000648">
    <property type="entry name" value="PRK00026.1"/>
    <property type="match status" value="1"/>
</dbReference>
<keyword evidence="8 15" id="KW-0489">Methyltransferase</keyword>
<dbReference type="InterPro" id="IPR029028">
    <property type="entry name" value="Alpha/beta_knot_MTases"/>
</dbReference>
<dbReference type="NCBIfam" id="TIGR00088">
    <property type="entry name" value="trmD"/>
    <property type="match status" value="1"/>
</dbReference>
<evidence type="ECO:0000259" key="18">
    <source>
        <dbReference type="Pfam" id="PF01746"/>
    </source>
</evidence>
<feature type="domain" description="tRNA methyltransferase TRMD/TRM10-type" evidence="18">
    <location>
        <begin position="1"/>
        <end position="224"/>
    </location>
</feature>
<dbReference type="Pfam" id="PF01746">
    <property type="entry name" value="tRNA_m1G_MT"/>
    <property type="match status" value="1"/>
</dbReference>
<evidence type="ECO:0000256" key="2">
    <source>
        <dbReference type="ARBA" id="ARBA00004496"/>
    </source>
</evidence>
<dbReference type="STRING" id="398767.Glov_2453"/>
<evidence type="ECO:0000256" key="14">
    <source>
        <dbReference type="ARBA" id="ARBA00047783"/>
    </source>
</evidence>
<keyword evidence="7 15" id="KW-0963">Cytoplasm</keyword>
<protein>
    <recommendedName>
        <fullName evidence="6 15">tRNA (guanine-N(1)-)-methyltransferase</fullName>
        <ecNumber evidence="5 15">2.1.1.228</ecNumber>
    </recommendedName>
    <alternativeName>
        <fullName evidence="12 15">M1G-methyltransferase</fullName>
    </alternativeName>
    <alternativeName>
        <fullName evidence="13 15">tRNA [GM37] methyltransferase</fullName>
    </alternativeName>
</protein>
<dbReference type="KEGG" id="glo:Glov_2453"/>
<evidence type="ECO:0000256" key="15">
    <source>
        <dbReference type="HAMAP-Rule" id="MF_00605"/>
    </source>
</evidence>
<evidence type="ECO:0000313" key="19">
    <source>
        <dbReference type="EMBL" id="ACD96167.1"/>
    </source>
</evidence>
<dbReference type="AlphaFoldDB" id="B3E5S6"/>
<comment type="subcellular location">
    <subcellularLocation>
        <location evidence="2 15 17">Cytoplasm</location>
    </subcellularLocation>
</comment>
<evidence type="ECO:0000256" key="4">
    <source>
        <dbReference type="ARBA" id="ARBA00011738"/>
    </source>
</evidence>
<evidence type="ECO:0000256" key="10">
    <source>
        <dbReference type="ARBA" id="ARBA00022691"/>
    </source>
</evidence>
<evidence type="ECO:0000256" key="6">
    <source>
        <dbReference type="ARBA" id="ARBA00014679"/>
    </source>
</evidence>
<evidence type="ECO:0000256" key="12">
    <source>
        <dbReference type="ARBA" id="ARBA00029736"/>
    </source>
</evidence>
<dbReference type="Gene3D" id="3.40.1280.10">
    <property type="match status" value="1"/>
</dbReference>
<evidence type="ECO:0000256" key="8">
    <source>
        <dbReference type="ARBA" id="ARBA00022603"/>
    </source>
</evidence>
<dbReference type="PANTHER" id="PTHR46417:SF1">
    <property type="entry name" value="TRNA (GUANINE-N(1)-)-METHYLTRANSFERASE"/>
    <property type="match status" value="1"/>
</dbReference>
<proteinExistence type="inferred from homology"/>
<gene>
    <name evidence="15" type="primary">trmD</name>
    <name evidence="19" type="ordered locus">Glov_2453</name>
</gene>
<dbReference type="GO" id="GO:0052906">
    <property type="term" value="F:tRNA (guanine(37)-N1)-methyltransferase activity"/>
    <property type="evidence" value="ECO:0007669"/>
    <property type="project" value="UniProtKB-UniRule"/>
</dbReference>
<dbReference type="PANTHER" id="PTHR46417">
    <property type="entry name" value="TRNA (GUANINE-N(1)-)-METHYLTRANSFERASE"/>
    <property type="match status" value="1"/>
</dbReference>
<evidence type="ECO:0000256" key="9">
    <source>
        <dbReference type="ARBA" id="ARBA00022679"/>
    </source>
</evidence>
<keyword evidence="20" id="KW-1185">Reference proteome</keyword>
<dbReference type="HAMAP" id="MF_00605">
    <property type="entry name" value="TrmD"/>
    <property type="match status" value="1"/>
</dbReference>
<dbReference type="eggNOG" id="COG0336">
    <property type="taxonomic scope" value="Bacteria"/>
</dbReference>
<comment type="function">
    <text evidence="1 15 17">Specifically methylates guanosine-37 in various tRNAs.</text>
</comment>
<evidence type="ECO:0000256" key="13">
    <source>
        <dbReference type="ARBA" id="ARBA00033392"/>
    </source>
</evidence>